<dbReference type="InterPro" id="IPR003593">
    <property type="entry name" value="AAA+_ATPase"/>
</dbReference>
<dbReference type="Pfam" id="PF12857">
    <property type="entry name" value="TOBE_3"/>
    <property type="match status" value="1"/>
</dbReference>
<dbReference type="OrthoDB" id="2374252at2"/>
<dbReference type="NCBIfam" id="TIGR00968">
    <property type="entry name" value="3a0106s01"/>
    <property type="match status" value="1"/>
</dbReference>
<dbReference type="EMBL" id="PZZP01000001">
    <property type="protein sequence ID" value="PTM58756.1"/>
    <property type="molecule type" value="Genomic_DNA"/>
</dbReference>
<dbReference type="PROSITE" id="PS00211">
    <property type="entry name" value="ABC_TRANSPORTER_1"/>
    <property type="match status" value="1"/>
</dbReference>
<organism evidence="9 10">
    <name type="scientific">Desmospora activa DSM 45169</name>
    <dbReference type="NCBI Taxonomy" id="1121389"/>
    <lineage>
        <taxon>Bacteria</taxon>
        <taxon>Bacillati</taxon>
        <taxon>Bacillota</taxon>
        <taxon>Bacilli</taxon>
        <taxon>Bacillales</taxon>
        <taxon>Thermoactinomycetaceae</taxon>
        <taxon>Desmospora</taxon>
    </lineage>
</organism>
<keyword evidence="5" id="KW-1278">Translocase</keyword>
<keyword evidence="2" id="KW-1003">Cell membrane</keyword>
<dbReference type="PANTHER" id="PTHR42781">
    <property type="entry name" value="SPERMIDINE/PUTRESCINE IMPORT ATP-BINDING PROTEIN POTA"/>
    <property type="match status" value="1"/>
</dbReference>
<comment type="caution">
    <text evidence="9">The sequence shown here is derived from an EMBL/GenBank/DDBJ whole genome shotgun (WGS) entry which is preliminary data.</text>
</comment>
<protein>
    <submittedName>
        <fullName evidence="9">Sulfate transport system ATP-binding protein</fullName>
    </submittedName>
</protein>
<keyword evidence="7" id="KW-0472">Membrane</keyword>
<gene>
    <name evidence="9" type="ORF">C8J48_1346</name>
</gene>
<dbReference type="FunFam" id="3.40.50.300:FF:000227">
    <property type="entry name" value="Sulfate/thiosulfate import ATP-binding protein CysA"/>
    <property type="match status" value="1"/>
</dbReference>
<keyword evidence="10" id="KW-1185">Reference proteome</keyword>
<dbReference type="InterPro" id="IPR050093">
    <property type="entry name" value="ABC_SmlMolc_Importer"/>
</dbReference>
<dbReference type="PANTHER" id="PTHR42781:SF4">
    <property type="entry name" value="SPERMIDINE_PUTRESCINE IMPORT ATP-BINDING PROTEIN POTA"/>
    <property type="match status" value="1"/>
</dbReference>
<sequence>MNIHIDQVIKRFGTFHALNEISLQINPGELVALLGPSGSGKTTLLRVIAGLESADEGEVYINGDNVTLDDVQKRQVGFVFQHYALFRHMTVFENVAFGLRVRPRRIRPAKAEIQAKVSELLDLVQLRGLSNRYPDQLSGGQRQRVALARALAVEPKVLLLDEPFGALDTKVRRDLRQWLRKLHDELAITTVFVTHDQEEALELADRVVVMNHGKIEQVGTPEEVYQSPLNPFVFDFMGSVNIFHGRIEDGIAKLGSIEVDASTTKKLDGEAVVGYVRPHDVEIITQKDEADLEAKVLHIHPIGPTVRLELTHVDDKEHIQAEVNREDYELLQIKSGDQVALKLRKLAIFEDKVPS</sequence>
<evidence type="ECO:0000256" key="1">
    <source>
        <dbReference type="ARBA" id="ARBA00022448"/>
    </source>
</evidence>
<dbReference type="SUPFAM" id="SSF50331">
    <property type="entry name" value="MOP-like"/>
    <property type="match status" value="1"/>
</dbReference>
<dbReference type="Proteomes" id="UP000241639">
    <property type="component" value="Unassembled WGS sequence"/>
</dbReference>
<dbReference type="InterPro" id="IPR008995">
    <property type="entry name" value="Mo/tungstate-bd_C_term_dom"/>
</dbReference>
<dbReference type="CDD" id="cd03296">
    <property type="entry name" value="ABC_CysA_sulfate_importer"/>
    <property type="match status" value="1"/>
</dbReference>
<dbReference type="GO" id="GO:0015419">
    <property type="term" value="F:ABC-type sulfate transporter activity"/>
    <property type="evidence" value="ECO:0007669"/>
    <property type="project" value="InterPro"/>
</dbReference>
<evidence type="ECO:0000256" key="2">
    <source>
        <dbReference type="ARBA" id="ARBA00022475"/>
    </source>
</evidence>
<feature type="domain" description="ABC transporter" evidence="8">
    <location>
        <begin position="3"/>
        <end position="237"/>
    </location>
</feature>
<keyword evidence="1" id="KW-0813">Transport</keyword>
<dbReference type="GO" id="GO:0043190">
    <property type="term" value="C:ATP-binding cassette (ABC) transporter complex"/>
    <property type="evidence" value="ECO:0007669"/>
    <property type="project" value="InterPro"/>
</dbReference>
<keyword evidence="6" id="KW-0764">Sulfate transport</keyword>
<evidence type="ECO:0000256" key="3">
    <source>
        <dbReference type="ARBA" id="ARBA00022741"/>
    </source>
</evidence>
<dbReference type="InterPro" id="IPR027417">
    <property type="entry name" value="P-loop_NTPase"/>
</dbReference>
<dbReference type="InterPro" id="IPR024765">
    <property type="entry name" value="TOBE-like"/>
</dbReference>
<evidence type="ECO:0000256" key="6">
    <source>
        <dbReference type="ARBA" id="ARBA00023032"/>
    </source>
</evidence>
<dbReference type="InterPro" id="IPR041193">
    <property type="entry name" value="CysA_C"/>
</dbReference>
<dbReference type="InterPro" id="IPR003439">
    <property type="entry name" value="ABC_transporter-like_ATP-bd"/>
</dbReference>
<evidence type="ECO:0000259" key="8">
    <source>
        <dbReference type="PROSITE" id="PS50893"/>
    </source>
</evidence>
<dbReference type="InterPro" id="IPR005666">
    <property type="entry name" value="Sulph_transpt1"/>
</dbReference>
<dbReference type="Pfam" id="PF17850">
    <property type="entry name" value="CysA_C_terminal"/>
    <property type="match status" value="1"/>
</dbReference>
<accession>A0A2T4ZA29</accession>
<dbReference type="PROSITE" id="PS50893">
    <property type="entry name" value="ABC_TRANSPORTER_2"/>
    <property type="match status" value="1"/>
</dbReference>
<dbReference type="AlphaFoldDB" id="A0A2T4ZA29"/>
<proteinExistence type="predicted"/>
<evidence type="ECO:0000256" key="7">
    <source>
        <dbReference type="ARBA" id="ARBA00023136"/>
    </source>
</evidence>
<evidence type="ECO:0000256" key="4">
    <source>
        <dbReference type="ARBA" id="ARBA00022840"/>
    </source>
</evidence>
<dbReference type="GO" id="GO:0005524">
    <property type="term" value="F:ATP binding"/>
    <property type="evidence" value="ECO:0007669"/>
    <property type="project" value="UniProtKB-KW"/>
</dbReference>
<dbReference type="SUPFAM" id="SSF52540">
    <property type="entry name" value="P-loop containing nucleoside triphosphate hydrolases"/>
    <property type="match status" value="1"/>
</dbReference>
<dbReference type="Pfam" id="PF00005">
    <property type="entry name" value="ABC_tran"/>
    <property type="match status" value="1"/>
</dbReference>
<dbReference type="SMART" id="SM00382">
    <property type="entry name" value="AAA"/>
    <property type="match status" value="1"/>
</dbReference>
<evidence type="ECO:0000256" key="5">
    <source>
        <dbReference type="ARBA" id="ARBA00022967"/>
    </source>
</evidence>
<dbReference type="Gene3D" id="2.40.50.140">
    <property type="entry name" value="Nucleic acid-binding proteins"/>
    <property type="match status" value="1"/>
</dbReference>
<dbReference type="InterPro" id="IPR017871">
    <property type="entry name" value="ABC_transporter-like_CS"/>
</dbReference>
<dbReference type="Gene3D" id="3.40.50.300">
    <property type="entry name" value="P-loop containing nucleotide triphosphate hydrolases"/>
    <property type="match status" value="1"/>
</dbReference>
<dbReference type="RefSeq" id="WP_107725517.1">
    <property type="nucleotide sequence ID" value="NZ_PZZP01000001.1"/>
</dbReference>
<evidence type="ECO:0000313" key="9">
    <source>
        <dbReference type="EMBL" id="PTM58756.1"/>
    </source>
</evidence>
<keyword evidence="3" id="KW-0547">Nucleotide-binding</keyword>
<reference evidence="9 10" key="1">
    <citation type="submission" date="2018-04" db="EMBL/GenBank/DDBJ databases">
        <title>Genomic Encyclopedia of Archaeal and Bacterial Type Strains, Phase II (KMG-II): from individual species to whole genera.</title>
        <authorList>
            <person name="Goeker M."/>
        </authorList>
    </citation>
    <scope>NUCLEOTIDE SEQUENCE [LARGE SCALE GENOMIC DNA]</scope>
    <source>
        <strain evidence="9 10">DSM 45169</strain>
    </source>
</reference>
<evidence type="ECO:0000313" key="10">
    <source>
        <dbReference type="Proteomes" id="UP000241639"/>
    </source>
</evidence>
<name>A0A2T4ZA29_9BACL</name>
<dbReference type="InterPro" id="IPR012340">
    <property type="entry name" value="NA-bd_OB-fold"/>
</dbReference>
<keyword evidence="4 9" id="KW-0067">ATP-binding</keyword>
<dbReference type="GO" id="GO:0016887">
    <property type="term" value="F:ATP hydrolysis activity"/>
    <property type="evidence" value="ECO:0007669"/>
    <property type="project" value="InterPro"/>
</dbReference>
<dbReference type="Gene3D" id="2.40.50.100">
    <property type="match status" value="1"/>
</dbReference>